<dbReference type="RefSeq" id="XP_009529043.1">
    <property type="nucleotide sequence ID" value="XM_009530748.1"/>
</dbReference>
<dbReference type="AlphaFoldDB" id="G4ZLV9"/>
<feature type="non-terminal residue" evidence="1">
    <location>
        <position position="105"/>
    </location>
</feature>
<proteinExistence type="predicted"/>
<dbReference type="Proteomes" id="UP000002640">
    <property type="component" value="Unassembled WGS sequence"/>
</dbReference>
<feature type="non-terminal residue" evidence="1">
    <location>
        <position position="1"/>
    </location>
</feature>
<organism evidence="1 2">
    <name type="scientific">Phytophthora sojae (strain P6497)</name>
    <name type="common">Soybean stem and root rot agent</name>
    <name type="synonym">Phytophthora megasperma f. sp. glycines</name>
    <dbReference type="NCBI Taxonomy" id="1094619"/>
    <lineage>
        <taxon>Eukaryota</taxon>
        <taxon>Sar</taxon>
        <taxon>Stramenopiles</taxon>
        <taxon>Oomycota</taxon>
        <taxon>Peronosporomycetes</taxon>
        <taxon>Peronosporales</taxon>
        <taxon>Peronosporaceae</taxon>
        <taxon>Phytophthora</taxon>
    </lineage>
</organism>
<dbReference type="GeneID" id="20651827"/>
<keyword evidence="2" id="KW-1185">Reference proteome</keyword>
<evidence type="ECO:0000313" key="2">
    <source>
        <dbReference type="Proteomes" id="UP000002640"/>
    </source>
</evidence>
<gene>
    <name evidence="1" type="ORF">PHYSODRAFT_414505</name>
</gene>
<dbReference type="InParanoid" id="G4ZLV9"/>
<sequence>PRLDRLACLWVGKRRWSCTRREIKQRASAISTGDAVALLTQRVQQWNTKDPVIHQALSAIPWQQIRRWPGLDAWGGRFLYRLKTRGIKSYDRLQQRLGCPHTLCV</sequence>
<name>G4ZLV9_PHYSP</name>
<accession>G4ZLV9</accession>
<dbReference type="KEGG" id="psoj:PHYSODRAFT_414505"/>
<dbReference type="EMBL" id="JH159155">
    <property type="protein sequence ID" value="EGZ15294.1"/>
    <property type="molecule type" value="Genomic_DNA"/>
</dbReference>
<evidence type="ECO:0000313" key="1">
    <source>
        <dbReference type="EMBL" id="EGZ15294.1"/>
    </source>
</evidence>
<protein>
    <submittedName>
        <fullName evidence="1">Uncharacterized protein</fullName>
    </submittedName>
</protein>
<reference evidence="1 2" key="1">
    <citation type="journal article" date="2006" name="Science">
        <title>Phytophthora genome sequences uncover evolutionary origins and mechanisms of pathogenesis.</title>
        <authorList>
            <person name="Tyler B.M."/>
            <person name="Tripathy S."/>
            <person name="Zhang X."/>
            <person name="Dehal P."/>
            <person name="Jiang R.H."/>
            <person name="Aerts A."/>
            <person name="Arredondo F.D."/>
            <person name="Baxter L."/>
            <person name="Bensasson D."/>
            <person name="Beynon J.L."/>
            <person name="Chapman J."/>
            <person name="Damasceno C.M."/>
            <person name="Dorrance A.E."/>
            <person name="Dou D."/>
            <person name="Dickerman A.W."/>
            <person name="Dubchak I.L."/>
            <person name="Garbelotto M."/>
            <person name="Gijzen M."/>
            <person name="Gordon S.G."/>
            <person name="Govers F."/>
            <person name="Grunwald N.J."/>
            <person name="Huang W."/>
            <person name="Ivors K.L."/>
            <person name="Jones R.W."/>
            <person name="Kamoun S."/>
            <person name="Krampis K."/>
            <person name="Lamour K.H."/>
            <person name="Lee M.K."/>
            <person name="McDonald W.H."/>
            <person name="Medina M."/>
            <person name="Meijer H.J."/>
            <person name="Nordberg E.K."/>
            <person name="Maclean D.J."/>
            <person name="Ospina-Giraldo M.D."/>
            <person name="Morris P.F."/>
            <person name="Phuntumart V."/>
            <person name="Putnam N.H."/>
            <person name="Rash S."/>
            <person name="Rose J.K."/>
            <person name="Sakihama Y."/>
            <person name="Salamov A.A."/>
            <person name="Savidor A."/>
            <person name="Scheuring C.F."/>
            <person name="Smith B.M."/>
            <person name="Sobral B.W."/>
            <person name="Terry A."/>
            <person name="Torto-Alalibo T.A."/>
            <person name="Win J."/>
            <person name="Xu Z."/>
            <person name="Zhang H."/>
            <person name="Grigoriev I.V."/>
            <person name="Rokhsar D.S."/>
            <person name="Boore J.L."/>
        </authorList>
    </citation>
    <scope>NUCLEOTIDE SEQUENCE [LARGE SCALE GENOMIC DNA]</scope>
    <source>
        <strain evidence="1 2">P6497</strain>
    </source>
</reference>